<organism evidence="9 10">
    <name type="scientific">Flavobacterium algoritolerans</name>
    <dbReference type="NCBI Taxonomy" id="3041254"/>
    <lineage>
        <taxon>Bacteria</taxon>
        <taxon>Pseudomonadati</taxon>
        <taxon>Bacteroidota</taxon>
        <taxon>Flavobacteriia</taxon>
        <taxon>Flavobacteriales</taxon>
        <taxon>Flavobacteriaceae</taxon>
        <taxon>Flavobacterium</taxon>
    </lineage>
</organism>
<dbReference type="InterPro" id="IPR035952">
    <property type="entry name" value="Rhomboid-like_sf"/>
</dbReference>
<name>A0ABT6VB53_9FLAO</name>
<dbReference type="PANTHER" id="PTHR43731">
    <property type="entry name" value="RHOMBOID PROTEASE"/>
    <property type="match status" value="1"/>
</dbReference>
<evidence type="ECO:0000256" key="5">
    <source>
        <dbReference type="ARBA" id="ARBA00022989"/>
    </source>
</evidence>
<feature type="transmembrane region" description="Helical" evidence="7">
    <location>
        <begin position="223"/>
        <end position="242"/>
    </location>
</feature>
<accession>A0ABT6VB53</accession>
<reference evidence="9 10" key="1">
    <citation type="submission" date="2023-04" db="EMBL/GenBank/DDBJ databases">
        <title>Two novel species of Flavobacterium.</title>
        <authorList>
            <person name="Liu Q."/>
            <person name="Xin Y.-H."/>
        </authorList>
    </citation>
    <scope>NUCLEOTIDE SEQUENCE [LARGE SCALE GENOMIC DNA]</scope>
    <source>
        <strain evidence="9 10">LB1P51</strain>
    </source>
</reference>
<dbReference type="EMBL" id="JASCRZ010000005">
    <property type="protein sequence ID" value="MDI5895470.1"/>
    <property type="molecule type" value="Genomic_DNA"/>
</dbReference>
<evidence type="ECO:0000256" key="3">
    <source>
        <dbReference type="ARBA" id="ARBA00022692"/>
    </source>
</evidence>
<dbReference type="EC" id="3.4.21.-" evidence="9"/>
<gene>
    <name evidence="9" type="ORF">QLS65_11265</name>
</gene>
<keyword evidence="6 7" id="KW-0472">Membrane</keyword>
<evidence type="ECO:0000256" key="4">
    <source>
        <dbReference type="ARBA" id="ARBA00022801"/>
    </source>
</evidence>
<keyword evidence="9" id="KW-0645">Protease</keyword>
<evidence type="ECO:0000256" key="6">
    <source>
        <dbReference type="ARBA" id="ARBA00023136"/>
    </source>
</evidence>
<feature type="domain" description="Peptidase S54 rhomboid" evidence="8">
    <location>
        <begin position="155"/>
        <end position="242"/>
    </location>
</feature>
<evidence type="ECO:0000256" key="2">
    <source>
        <dbReference type="ARBA" id="ARBA00009045"/>
    </source>
</evidence>
<proteinExistence type="inferred from homology"/>
<protein>
    <submittedName>
        <fullName evidence="9">Rhomboid family intramembrane serine protease</fullName>
        <ecNumber evidence="9">3.4.21.-</ecNumber>
    </submittedName>
</protein>
<comment type="subcellular location">
    <subcellularLocation>
        <location evidence="1">Membrane</location>
        <topology evidence="1">Multi-pass membrane protein</topology>
    </subcellularLocation>
</comment>
<keyword evidence="4 9" id="KW-0378">Hydrolase</keyword>
<dbReference type="Gene3D" id="1.20.1540.10">
    <property type="entry name" value="Rhomboid-like"/>
    <property type="match status" value="1"/>
</dbReference>
<keyword evidence="3 7" id="KW-0812">Transmembrane</keyword>
<dbReference type="GO" id="GO:0006508">
    <property type="term" value="P:proteolysis"/>
    <property type="evidence" value="ECO:0007669"/>
    <property type="project" value="UniProtKB-KW"/>
</dbReference>
<comment type="similarity">
    <text evidence="2">Belongs to the peptidase S54 family.</text>
</comment>
<evidence type="ECO:0000256" key="7">
    <source>
        <dbReference type="SAM" id="Phobius"/>
    </source>
</evidence>
<dbReference type="RefSeq" id="WP_099713278.1">
    <property type="nucleotide sequence ID" value="NZ_JASCRZ010000005.1"/>
</dbReference>
<evidence type="ECO:0000313" key="10">
    <source>
        <dbReference type="Proteomes" id="UP001243403"/>
    </source>
</evidence>
<comment type="caution">
    <text evidence="9">The sequence shown here is derived from an EMBL/GenBank/DDBJ whole genome shotgun (WGS) entry which is preliminary data.</text>
</comment>
<feature type="domain" description="Peptidase S54 rhomboid" evidence="8">
    <location>
        <begin position="48"/>
        <end position="108"/>
    </location>
</feature>
<keyword evidence="5 7" id="KW-1133">Transmembrane helix</keyword>
<keyword evidence="10" id="KW-1185">Reference proteome</keyword>
<sequence>MRNVTETVKQLIIINILFFVGTLALGDFNPTNPAYRILALYFPENPDFQLWQPLTHMFMHGGFMHIFFNMFALYSFGSALEQMWGSKKFLFFYISCGLGAALLHTGVNYYYFQDSLNTLIANGFPKQEILQLLNEGKIDTRWQQFISVSDFQNFTGAYIGTAVGASGAIYGTIVAFAFMFPNAELALMFIPVPIKAKYFVPGLVLVDLYLGISGKSIFGGGGIAHFAHVGGALFGFIIMWYWKKNQFNKNRWN</sequence>
<dbReference type="Pfam" id="PF01694">
    <property type="entry name" value="Rhomboid"/>
    <property type="match status" value="2"/>
</dbReference>
<feature type="transmembrane region" description="Helical" evidence="7">
    <location>
        <begin position="89"/>
        <end position="112"/>
    </location>
</feature>
<dbReference type="InterPro" id="IPR022764">
    <property type="entry name" value="Peptidase_S54_rhomboid_dom"/>
</dbReference>
<feature type="transmembrane region" description="Helical" evidence="7">
    <location>
        <begin position="157"/>
        <end position="178"/>
    </location>
</feature>
<dbReference type="PANTHER" id="PTHR43731:SF14">
    <property type="entry name" value="PRESENILIN-ASSOCIATED RHOMBOID-LIKE PROTEIN, MITOCHONDRIAL"/>
    <property type="match status" value="1"/>
</dbReference>
<dbReference type="InterPro" id="IPR050925">
    <property type="entry name" value="Rhomboid_protease_S54"/>
</dbReference>
<evidence type="ECO:0000256" key="1">
    <source>
        <dbReference type="ARBA" id="ARBA00004141"/>
    </source>
</evidence>
<feature type="transmembrane region" description="Helical" evidence="7">
    <location>
        <begin position="12"/>
        <end position="28"/>
    </location>
</feature>
<evidence type="ECO:0000259" key="8">
    <source>
        <dbReference type="Pfam" id="PF01694"/>
    </source>
</evidence>
<dbReference type="Proteomes" id="UP001243403">
    <property type="component" value="Unassembled WGS sequence"/>
</dbReference>
<evidence type="ECO:0000313" key="9">
    <source>
        <dbReference type="EMBL" id="MDI5895470.1"/>
    </source>
</evidence>
<dbReference type="GO" id="GO:0008233">
    <property type="term" value="F:peptidase activity"/>
    <property type="evidence" value="ECO:0007669"/>
    <property type="project" value="UniProtKB-KW"/>
</dbReference>
<dbReference type="SUPFAM" id="SSF144091">
    <property type="entry name" value="Rhomboid-like"/>
    <property type="match status" value="1"/>
</dbReference>
<feature type="transmembrane region" description="Helical" evidence="7">
    <location>
        <begin position="57"/>
        <end position="77"/>
    </location>
</feature>